<evidence type="ECO:0000256" key="1">
    <source>
        <dbReference type="ARBA" id="ARBA00023002"/>
    </source>
</evidence>
<feature type="domain" description="Lactate/malate dehydrogenase C-terminal" evidence="5">
    <location>
        <begin position="125"/>
        <end position="286"/>
    </location>
</feature>
<dbReference type="Gene3D" id="3.90.110.10">
    <property type="entry name" value="Lactate dehydrogenase/glycoside hydrolase, family 4, C-terminal"/>
    <property type="match status" value="1"/>
</dbReference>
<name>A0ABM1N0Y9_NICVS</name>
<comment type="similarity">
    <text evidence="3">Belongs to the LDH/MDH superfamily.</text>
</comment>
<dbReference type="PIRSF" id="PIRSF000102">
    <property type="entry name" value="Lac_mal_DH"/>
    <property type="match status" value="1"/>
</dbReference>
<dbReference type="GeneID" id="108565495"/>
<evidence type="ECO:0000313" key="6">
    <source>
        <dbReference type="Proteomes" id="UP000695000"/>
    </source>
</evidence>
<organism evidence="6 7">
    <name type="scientific">Nicrophorus vespilloides</name>
    <name type="common">Boreal carrion beetle</name>
    <dbReference type="NCBI Taxonomy" id="110193"/>
    <lineage>
        <taxon>Eukaryota</taxon>
        <taxon>Metazoa</taxon>
        <taxon>Ecdysozoa</taxon>
        <taxon>Arthropoda</taxon>
        <taxon>Hexapoda</taxon>
        <taxon>Insecta</taxon>
        <taxon>Pterygota</taxon>
        <taxon>Neoptera</taxon>
        <taxon>Endopterygota</taxon>
        <taxon>Coleoptera</taxon>
        <taxon>Polyphaga</taxon>
        <taxon>Staphyliniformia</taxon>
        <taxon>Silphidae</taxon>
        <taxon>Nicrophorinae</taxon>
        <taxon>Nicrophorus</taxon>
    </lineage>
</organism>
<dbReference type="RefSeq" id="XP_017780489.1">
    <property type="nucleotide sequence ID" value="XM_017925000.1"/>
</dbReference>
<gene>
    <name evidence="7" type="primary">LOC108565495</name>
</gene>
<dbReference type="PANTHER" id="PTHR43128">
    <property type="entry name" value="L-2-HYDROXYCARBOXYLATE DEHYDROGENASE (NAD(P)(+))"/>
    <property type="match status" value="1"/>
</dbReference>
<protein>
    <submittedName>
        <fullName evidence="7">L-lactate dehydrogenase B chain-like</fullName>
    </submittedName>
</protein>
<dbReference type="PANTHER" id="PTHR43128:SF16">
    <property type="entry name" value="L-LACTATE DEHYDROGENASE"/>
    <property type="match status" value="1"/>
</dbReference>
<evidence type="ECO:0000259" key="5">
    <source>
        <dbReference type="Pfam" id="PF02866"/>
    </source>
</evidence>
<proteinExistence type="inferred from homology"/>
<dbReference type="InterPro" id="IPR036291">
    <property type="entry name" value="NAD(P)-bd_dom_sf"/>
</dbReference>
<evidence type="ECO:0000313" key="7">
    <source>
        <dbReference type="RefSeq" id="XP_017780489.1"/>
    </source>
</evidence>
<keyword evidence="1 3" id="KW-0560">Oxidoreductase</keyword>
<evidence type="ECO:0000256" key="2">
    <source>
        <dbReference type="ARBA" id="ARBA00023027"/>
    </source>
</evidence>
<accession>A0ABM1N0Y9</accession>
<dbReference type="Gene3D" id="3.40.50.720">
    <property type="entry name" value="NAD(P)-binding Rossmann-like Domain"/>
    <property type="match status" value="1"/>
</dbReference>
<dbReference type="InterPro" id="IPR001236">
    <property type="entry name" value="Lactate/malate_DH_N"/>
</dbReference>
<dbReference type="InterPro" id="IPR022383">
    <property type="entry name" value="Lactate/malate_DH_C"/>
</dbReference>
<keyword evidence="6" id="KW-1185">Reference proteome</keyword>
<dbReference type="SUPFAM" id="SSF56327">
    <property type="entry name" value="LDH C-terminal domain-like"/>
    <property type="match status" value="1"/>
</dbReference>
<dbReference type="InterPro" id="IPR015955">
    <property type="entry name" value="Lactate_DH/Glyco_Ohase_4_C"/>
</dbReference>
<dbReference type="SUPFAM" id="SSF51735">
    <property type="entry name" value="NAD(P)-binding Rossmann-fold domains"/>
    <property type="match status" value="1"/>
</dbReference>
<feature type="domain" description="Lactate/malate dehydrogenase N-terminal" evidence="4">
    <location>
        <begin position="43"/>
        <end position="122"/>
    </location>
</feature>
<reference evidence="7" key="1">
    <citation type="submission" date="2025-08" db="UniProtKB">
        <authorList>
            <consortium name="RefSeq"/>
        </authorList>
    </citation>
    <scope>IDENTIFICATION</scope>
    <source>
        <tissue evidence="7">Whole Larva</tissue>
    </source>
</reference>
<keyword evidence="2" id="KW-0520">NAD</keyword>
<dbReference type="Pfam" id="PF00056">
    <property type="entry name" value="Ldh_1_N"/>
    <property type="match status" value="1"/>
</dbReference>
<evidence type="ECO:0000256" key="3">
    <source>
        <dbReference type="RuleBase" id="RU003369"/>
    </source>
</evidence>
<sequence>MPAAPTRSVELTWCVVSIIKITNKYITYIQLSSHRPSSVLPQIEDYASTANSKICIVTAGARGSEDKKDVIVRQNTEIFRQIVPQLVSHSPNCILLVCSYPVDEMSFVAWKLSKLPPQRVIGSGTILESARFRCLIAQKLDVHPDSCQAFVIGEQGCNSIPVWSSVSVAGVRLRDVNPDLGTGVDPEDWQSIHKEVMESAKEVTCLKECGSWGMALSVARIVRAVLFDSKECFAISTHIKGCRHGVEKDVFLSLPCIVGCAGVQFIVRQHLSDDEKDCMQKSADRMYETQKTLGLDNETKVEC</sequence>
<evidence type="ECO:0000259" key="4">
    <source>
        <dbReference type="Pfam" id="PF00056"/>
    </source>
</evidence>
<dbReference type="Proteomes" id="UP000695000">
    <property type="component" value="Unplaced"/>
</dbReference>
<dbReference type="Pfam" id="PF02866">
    <property type="entry name" value="Ldh_1_C"/>
    <property type="match status" value="1"/>
</dbReference>
<dbReference type="InterPro" id="IPR001557">
    <property type="entry name" value="L-lactate/malate_DH"/>
</dbReference>